<protein>
    <submittedName>
        <fullName evidence="1">FMN-binding negative transcriptional regulator</fullName>
    </submittedName>
</protein>
<keyword evidence="2" id="KW-1185">Reference proteome</keyword>
<organism evidence="1 2">
    <name type="scientific">Tistrella arctica</name>
    <dbReference type="NCBI Taxonomy" id="3133430"/>
    <lineage>
        <taxon>Bacteria</taxon>
        <taxon>Pseudomonadati</taxon>
        <taxon>Pseudomonadota</taxon>
        <taxon>Alphaproteobacteria</taxon>
        <taxon>Geminicoccales</taxon>
        <taxon>Geminicoccaceae</taxon>
        <taxon>Tistrella</taxon>
    </lineage>
</organism>
<dbReference type="InterPro" id="IPR012349">
    <property type="entry name" value="Split_barrel_FMN-bd"/>
</dbReference>
<proteinExistence type="predicted"/>
<gene>
    <name evidence="1" type="ORF">WG926_15630</name>
</gene>
<dbReference type="PANTHER" id="PTHR35802">
    <property type="entry name" value="PROTEASE SYNTHASE AND SPORULATION PROTEIN PAI 2"/>
    <property type="match status" value="1"/>
</dbReference>
<dbReference type="PIRSF" id="PIRSF010372">
    <property type="entry name" value="PaiB"/>
    <property type="match status" value="1"/>
</dbReference>
<sequence>MFVPDHYRNPHAAHALRWLARYPFGTLVTTDAGGHIHATSLPFIAEPAGDGDTATSTTVLISHMARRNPHGQALRDGDPALVVVNGPSAYISPRWYDSAQNVPTWDYVGLQFRGRLARIDDRAGLIDLMHRSIAAFEHGAADAGATEAGLRPARPWRLDDAPPAHVERLIQGVIGFRIVVERIDCMEKLSQNKPDDRPLIQKRLCATATPGSMAPAVAALMDAVI</sequence>
<dbReference type="Pfam" id="PF04299">
    <property type="entry name" value="FMN_bind_2"/>
    <property type="match status" value="1"/>
</dbReference>
<name>A0ABU9YLZ8_9PROT</name>
<accession>A0ABU9YLZ8</accession>
<evidence type="ECO:0000313" key="1">
    <source>
        <dbReference type="EMBL" id="MEN2989747.1"/>
    </source>
</evidence>
<reference evidence="1 2" key="1">
    <citation type="submission" date="2024-03" db="EMBL/GenBank/DDBJ databases">
        <title>High-quality draft genome sequencing of Tistrella sp. BH-R2-4.</title>
        <authorList>
            <person name="Dong C."/>
        </authorList>
    </citation>
    <scope>NUCLEOTIDE SEQUENCE [LARGE SCALE GENOMIC DNA]</scope>
    <source>
        <strain evidence="1 2">BH-R2-4</strain>
    </source>
</reference>
<evidence type="ECO:0000313" key="2">
    <source>
        <dbReference type="Proteomes" id="UP001413721"/>
    </source>
</evidence>
<dbReference type="InterPro" id="IPR007396">
    <property type="entry name" value="TR_PAI2-type"/>
</dbReference>
<comment type="caution">
    <text evidence="1">The sequence shown here is derived from an EMBL/GenBank/DDBJ whole genome shotgun (WGS) entry which is preliminary data.</text>
</comment>
<dbReference type="PANTHER" id="PTHR35802:SF1">
    <property type="entry name" value="PROTEASE SYNTHASE AND SPORULATION PROTEIN PAI 2"/>
    <property type="match status" value="1"/>
</dbReference>
<dbReference type="Proteomes" id="UP001413721">
    <property type="component" value="Unassembled WGS sequence"/>
</dbReference>
<dbReference type="SUPFAM" id="SSF50475">
    <property type="entry name" value="FMN-binding split barrel"/>
    <property type="match status" value="1"/>
</dbReference>
<dbReference type="EMBL" id="JBBKTW010000005">
    <property type="protein sequence ID" value="MEN2989747.1"/>
    <property type="molecule type" value="Genomic_DNA"/>
</dbReference>
<dbReference type="RefSeq" id="WP_345937715.1">
    <property type="nucleotide sequence ID" value="NZ_JBBKTW010000005.1"/>
</dbReference>
<dbReference type="Gene3D" id="2.30.110.10">
    <property type="entry name" value="Electron Transport, Fmn-binding Protein, Chain A"/>
    <property type="match status" value="1"/>
</dbReference>